<dbReference type="PROSITE" id="PS51918">
    <property type="entry name" value="RADICAL_SAM"/>
    <property type="match status" value="1"/>
</dbReference>
<keyword evidence="5" id="KW-0479">Metal-binding</keyword>
<keyword evidence="7" id="KW-0411">Iron-sulfur</keyword>
<dbReference type="SUPFAM" id="SSF102114">
    <property type="entry name" value="Radical SAM enzymes"/>
    <property type="match status" value="1"/>
</dbReference>
<dbReference type="InterPro" id="IPR051198">
    <property type="entry name" value="BchE-like"/>
</dbReference>
<comment type="cofactor">
    <cofactor evidence="1">
        <name>[4Fe-4S] cluster</name>
        <dbReference type="ChEBI" id="CHEBI:49883"/>
    </cofactor>
</comment>
<dbReference type="PROSITE" id="PS51332">
    <property type="entry name" value="B12_BINDING"/>
    <property type="match status" value="1"/>
</dbReference>
<dbReference type="Pfam" id="PF02310">
    <property type="entry name" value="B12-binding"/>
    <property type="match status" value="1"/>
</dbReference>
<reference evidence="10" key="1">
    <citation type="journal article" date="2020" name="mSystems">
        <title>Genome- and Community-Level Interaction Insights into Carbon Utilization and Element Cycling Functions of Hydrothermarchaeota in Hydrothermal Sediment.</title>
        <authorList>
            <person name="Zhou Z."/>
            <person name="Liu Y."/>
            <person name="Xu W."/>
            <person name="Pan J."/>
            <person name="Luo Z.H."/>
            <person name="Li M."/>
        </authorList>
    </citation>
    <scope>NUCLEOTIDE SEQUENCE [LARGE SCALE GENOMIC DNA]</scope>
    <source>
        <strain evidence="10">SpSt-1259</strain>
    </source>
</reference>
<evidence type="ECO:0000256" key="2">
    <source>
        <dbReference type="ARBA" id="ARBA00022603"/>
    </source>
</evidence>
<dbReference type="Gene3D" id="3.40.50.280">
    <property type="entry name" value="Cobalamin-binding domain"/>
    <property type="match status" value="1"/>
</dbReference>
<dbReference type="InterPro" id="IPR006158">
    <property type="entry name" value="Cobalamin-bd"/>
</dbReference>
<organism evidence="10">
    <name type="scientific">Fervidicoccus fontis</name>
    <dbReference type="NCBI Taxonomy" id="683846"/>
    <lineage>
        <taxon>Archaea</taxon>
        <taxon>Thermoproteota</taxon>
        <taxon>Thermoprotei</taxon>
        <taxon>Fervidicoccales</taxon>
        <taxon>Fervidicoccaceae</taxon>
        <taxon>Fervidicoccus</taxon>
    </lineage>
</organism>
<dbReference type="GO" id="GO:0005829">
    <property type="term" value="C:cytosol"/>
    <property type="evidence" value="ECO:0007669"/>
    <property type="project" value="TreeGrafter"/>
</dbReference>
<dbReference type="SMART" id="SM00729">
    <property type="entry name" value="Elp3"/>
    <property type="match status" value="1"/>
</dbReference>
<keyword evidence="3" id="KW-0808">Transferase</keyword>
<dbReference type="InterPro" id="IPR058240">
    <property type="entry name" value="rSAM_sf"/>
</dbReference>
<sequence>MARLSVVNYISLAILNYIERERAETKVALISAKGTGGVYEESFGVRFPPLAAASLAAVAMQEGFEARFFDASSRKKDAESILESIAEYGPDVAAFIVNASSSAKPSTDLASKLRKSVGMLIAGGHHATFAFPWLLKRGFDAVFLGEGELSFREFLRRLKRGDDWKSVKGLAYSKEGMVISNGMAQMVERLDDLPIPAFEIYDRSSYRMGIFGPEESVASLETSRGCPYNCEYCSVTKMWGARWRLKSSERVIEELRKVKDLGYRWVFFVDDNFIIPVKNIVLERVAMIRKMIREELNSLRYIIQLRADFVAKNEWLPPLLHEAGVRIAFLGIESGDPETLRNMRKNLVPEASAKAVQLLSSNGIIVHGGFMLGAPYEDAEAMKKTVNFATSLIDFGLDSAQFSIYTPLPGTDAFMKAASRGDILTLDWDLYDVLHPVMRTNIPPWRLFLFQRWAQYSFFMKKGLKSLLRGKLFSPPKTEKERLLNRGTKYLARRVPYYLMGLLRLPFSALSIAFKLRRGINEEDKEELSEILKSALHMQNPPREKKAE</sequence>
<dbReference type="PANTHER" id="PTHR43409">
    <property type="entry name" value="ANAEROBIC MAGNESIUM-PROTOPORPHYRIN IX MONOMETHYL ESTER CYCLASE-RELATED"/>
    <property type="match status" value="1"/>
</dbReference>
<dbReference type="Proteomes" id="UP000885664">
    <property type="component" value="Unassembled WGS sequence"/>
</dbReference>
<dbReference type="InterPro" id="IPR034466">
    <property type="entry name" value="Methyltransferase_Class_B"/>
</dbReference>
<dbReference type="GO" id="GO:0051539">
    <property type="term" value="F:4 iron, 4 sulfur cluster binding"/>
    <property type="evidence" value="ECO:0007669"/>
    <property type="project" value="UniProtKB-KW"/>
</dbReference>
<feature type="domain" description="Radical SAM core" evidence="9">
    <location>
        <begin position="212"/>
        <end position="441"/>
    </location>
</feature>
<keyword evidence="6" id="KW-0408">Iron</keyword>
<comment type="caution">
    <text evidence="10">The sequence shown here is derived from an EMBL/GenBank/DDBJ whole genome shotgun (WGS) entry which is preliminary data.</text>
</comment>
<accession>A0A7C2YSE1</accession>
<dbReference type="GO" id="GO:0046872">
    <property type="term" value="F:metal ion binding"/>
    <property type="evidence" value="ECO:0007669"/>
    <property type="project" value="UniProtKB-KW"/>
</dbReference>
<evidence type="ECO:0000256" key="6">
    <source>
        <dbReference type="ARBA" id="ARBA00023004"/>
    </source>
</evidence>
<dbReference type="CDD" id="cd02068">
    <property type="entry name" value="radical_SAM_B12_BD"/>
    <property type="match status" value="1"/>
</dbReference>
<proteinExistence type="predicted"/>
<dbReference type="Gene3D" id="3.80.30.20">
    <property type="entry name" value="tm_1862 like domain"/>
    <property type="match status" value="1"/>
</dbReference>
<dbReference type="PANTHER" id="PTHR43409:SF7">
    <property type="entry name" value="BLL1977 PROTEIN"/>
    <property type="match status" value="1"/>
</dbReference>
<dbReference type="SFLD" id="SFLDG01082">
    <property type="entry name" value="B12-binding_domain_containing"/>
    <property type="match status" value="1"/>
</dbReference>
<evidence type="ECO:0000256" key="1">
    <source>
        <dbReference type="ARBA" id="ARBA00001966"/>
    </source>
</evidence>
<evidence type="ECO:0000313" key="10">
    <source>
        <dbReference type="EMBL" id="HEU97794.1"/>
    </source>
</evidence>
<evidence type="ECO:0000256" key="4">
    <source>
        <dbReference type="ARBA" id="ARBA00022691"/>
    </source>
</evidence>
<protein>
    <submittedName>
        <fullName evidence="10">B12-binding domain-containing radical SAM protein</fullName>
    </submittedName>
</protein>
<dbReference type="InterPro" id="IPR023404">
    <property type="entry name" value="rSAM_horseshoe"/>
</dbReference>
<gene>
    <name evidence="10" type="ORF">ENO36_02935</name>
</gene>
<feature type="domain" description="B12-binding" evidence="8">
    <location>
        <begin position="33"/>
        <end position="165"/>
    </location>
</feature>
<dbReference type="SFLD" id="SFLDG01123">
    <property type="entry name" value="methyltransferase_(Class_B)"/>
    <property type="match status" value="1"/>
</dbReference>
<keyword evidence="4" id="KW-0949">S-adenosyl-L-methionine</keyword>
<dbReference type="InterPro" id="IPR006638">
    <property type="entry name" value="Elp3/MiaA/NifB-like_rSAM"/>
</dbReference>
<dbReference type="GO" id="GO:0003824">
    <property type="term" value="F:catalytic activity"/>
    <property type="evidence" value="ECO:0007669"/>
    <property type="project" value="InterPro"/>
</dbReference>
<dbReference type="CDD" id="cd01335">
    <property type="entry name" value="Radical_SAM"/>
    <property type="match status" value="1"/>
</dbReference>
<dbReference type="SFLD" id="SFLDS00029">
    <property type="entry name" value="Radical_SAM"/>
    <property type="match status" value="1"/>
</dbReference>
<evidence type="ECO:0000256" key="7">
    <source>
        <dbReference type="ARBA" id="ARBA00023014"/>
    </source>
</evidence>
<evidence type="ECO:0000259" key="9">
    <source>
        <dbReference type="PROSITE" id="PS51918"/>
    </source>
</evidence>
<keyword evidence="2" id="KW-0489">Methyltransferase</keyword>
<dbReference type="GO" id="GO:0031419">
    <property type="term" value="F:cobalamin binding"/>
    <property type="evidence" value="ECO:0007669"/>
    <property type="project" value="InterPro"/>
</dbReference>
<dbReference type="AlphaFoldDB" id="A0A7C2YSE1"/>
<dbReference type="EMBL" id="DSFE01000064">
    <property type="protein sequence ID" value="HEU97794.1"/>
    <property type="molecule type" value="Genomic_DNA"/>
</dbReference>
<evidence type="ECO:0000259" key="8">
    <source>
        <dbReference type="PROSITE" id="PS51332"/>
    </source>
</evidence>
<evidence type="ECO:0000256" key="5">
    <source>
        <dbReference type="ARBA" id="ARBA00022723"/>
    </source>
</evidence>
<evidence type="ECO:0000256" key="3">
    <source>
        <dbReference type="ARBA" id="ARBA00022679"/>
    </source>
</evidence>
<dbReference type="Pfam" id="PF04055">
    <property type="entry name" value="Radical_SAM"/>
    <property type="match status" value="1"/>
</dbReference>
<name>A0A7C2YSE1_9CREN</name>
<dbReference type="InterPro" id="IPR007197">
    <property type="entry name" value="rSAM"/>
</dbReference>